<evidence type="ECO:0000256" key="2">
    <source>
        <dbReference type="SAM" id="MobiDB-lite"/>
    </source>
</evidence>
<evidence type="ECO:0000259" key="3">
    <source>
        <dbReference type="PROSITE" id="PS50157"/>
    </source>
</evidence>
<dbReference type="GO" id="GO:0010090">
    <property type="term" value="P:trichome morphogenesis"/>
    <property type="evidence" value="ECO:0007669"/>
    <property type="project" value="InterPro"/>
</dbReference>
<reference evidence="4 5" key="1">
    <citation type="journal article" date="2016" name="G3 (Bethesda)">
        <title>First Draft Assembly and Annotation of the Genome of a California Endemic Oak Quercus lobata Nee (Fagaceae).</title>
        <authorList>
            <person name="Sork V.L."/>
            <person name="Fitz-Gibbon S.T."/>
            <person name="Puiu D."/>
            <person name="Crepeau M."/>
            <person name="Gugger P.F."/>
            <person name="Sherman R."/>
            <person name="Stevens K."/>
            <person name="Langley C.H."/>
            <person name="Pellegrini M."/>
            <person name="Salzberg S.L."/>
        </authorList>
    </citation>
    <scope>NUCLEOTIDE SEQUENCE [LARGE SCALE GENOMIC DNA]</scope>
    <source>
        <strain evidence="4 5">cv. SW786</strain>
    </source>
</reference>
<organism evidence="4 5">
    <name type="scientific">Quercus lobata</name>
    <name type="common">Valley oak</name>
    <dbReference type="NCBI Taxonomy" id="97700"/>
    <lineage>
        <taxon>Eukaryota</taxon>
        <taxon>Viridiplantae</taxon>
        <taxon>Streptophyta</taxon>
        <taxon>Embryophyta</taxon>
        <taxon>Tracheophyta</taxon>
        <taxon>Spermatophyta</taxon>
        <taxon>Magnoliopsida</taxon>
        <taxon>eudicotyledons</taxon>
        <taxon>Gunneridae</taxon>
        <taxon>Pentapetalae</taxon>
        <taxon>rosids</taxon>
        <taxon>fabids</taxon>
        <taxon>Fagales</taxon>
        <taxon>Fagaceae</taxon>
        <taxon>Quercus</taxon>
    </lineage>
</organism>
<protein>
    <recommendedName>
        <fullName evidence="3">C2H2-type domain-containing protein</fullName>
    </recommendedName>
</protein>
<feature type="compositionally biased region" description="Low complexity" evidence="2">
    <location>
        <begin position="167"/>
        <end position="176"/>
    </location>
</feature>
<feature type="region of interest" description="Disordered" evidence="2">
    <location>
        <begin position="162"/>
        <end position="208"/>
    </location>
</feature>
<evidence type="ECO:0000313" key="4">
    <source>
        <dbReference type="EnsemblPlants" id="QL07p024607:mrna:CDS:1"/>
    </source>
</evidence>
<dbReference type="PANTHER" id="PTHR46353">
    <property type="entry name" value="ZINC FINGER PROTEIN 5"/>
    <property type="match status" value="1"/>
</dbReference>
<sequence length="208" mass="22832">MGSYSSSDESSTAVSGINYTCTHCFRKFESGQALGGHQNAHRETNARRLKRCVLENRNHPIVLPAPMNFPACAIKPGLYQQAPLLPTVMIGDWVRHQLQIMDGNESHVKPIAPENPPQGVTNDPFVEWLPYVLPRGPQEEDPEEHVTKDYFREWVPLFSVGKGEGGESSSVHGTVSDAGGRVSGGGEHADEANSEKKEDLNLDLKLGF</sequence>
<dbReference type="Gramene" id="QL07p024607:mrna">
    <property type="protein sequence ID" value="QL07p024607:mrna:CDS:1"/>
    <property type="gene ID" value="QL07p024607"/>
</dbReference>
<dbReference type="AlphaFoldDB" id="A0A7N2M3X1"/>
<dbReference type="PROSITE" id="PS00028">
    <property type="entry name" value="ZINC_FINGER_C2H2_1"/>
    <property type="match status" value="1"/>
</dbReference>
<dbReference type="InterPro" id="IPR013087">
    <property type="entry name" value="Znf_C2H2_type"/>
</dbReference>
<evidence type="ECO:0000313" key="5">
    <source>
        <dbReference type="Proteomes" id="UP000594261"/>
    </source>
</evidence>
<dbReference type="Proteomes" id="UP000594261">
    <property type="component" value="Chromosome 7"/>
</dbReference>
<dbReference type="EnsemblPlants" id="QL07p024607:mrna">
    <property type="protein sequence ID" value="QL07p024607:mrna:CDS:1"/>
    <property type="gene ID" value="QL07p024607"/>
</dbReference>
<dbReference type="Gene3D" id="3.30.160.60">
    <property type="entry name" value="Classic Zinc Finger"/>
    <property type="match status" value="1"/>
</dbReference>
<name>A0A7N2M3X1_QUELO</name>
<dbReference type="GO" id="GO:0000976">
    <property type="term" value="F:transcription cis-regulatory region binding"/>
    <property type="evidence" value="ECO:0007669"/>
    <property type="project" value="TreeGrafter"/>
</dbReference>
<proteinExistence type="predicted"/>
<dbReference type="PANTHER" id="PTHR46353:SF23">
    <property type="entry name" value="C2H2 ZINC FINGER-CONTAINING PROTEIN-RELATED"/>
    <property type="match status" value="1"/>
</dbReference>
<evidence type="ECO:0000256" key="1">
    <source>
        <dbReference type="PROSITE-ProRule" id="PRU00042"/>
    </source>
</evidence>
<dbReference type="InterPro" id="IPR044299">
    <property type="entry name" value="GIS3/ZFP5/ZFP6"/>
</dbReference>
<keyword evidence="1" id="KW-0862">Zinc</keyword>
<feature type="domain" description="C2H2-type" evidence="3">
    <location>
        <begin position="19"/>
        <end position="46"/>
    </location>
</feature>
<dbReference type="PROSITE" id="PS50157">
    <property type="entry name" value="ZINC_FINGER_C2H2_2"/>
    <property type="match status" value="1"/>
</dbReference>
<keyword evidence="5" id="KW-1185">Reference proteome</keyword>
<keyword evidence="1" id="KW-0863">Zinc-finger</keyword>
<accession>A0A7N2M3X1</accession>
<dbReference type="GO" id="GO:0003700">
    <property type="term" value="F:DNA-binding transcription factor activity"/>
    <property type="evidence" value="ECO:0007669"/>
    <property type="project" value="TreeGrafter"/>
</dbReference>
<dbReference type="GO" id="GO:0009736">
    <property type="term" value="P:cytokinin-activated signaling pathway"/>
    <property type="evidence" value="ECO:0007669"/>
    <property type="project" value="TreeGrafter"/>
</dbReference>
<keyword evidence="1" id="KW-0479">Metal-binding</keyword>
<dbReference type="GO" id="GO:0005634">
    <property type="term" value="C:nucleus"/>
    <property type="evidence" value="ECO:0007669"/>
    <property type="project" value="TreeGrafter"/>
</dbReference>
<reference evidence="4" key="2">
    <citation type="submission" date="2021-01" db="UniProtKB">
        <authorList>
            <consortium name="EnsemblPlants"/>
        </authorList>
    </citation>
    <scope>IDENTIFICATION</scope>
</reference>
<dbReference type="InParanoid" id="A0A7N2M3X1"/>
<dbReference type="GO" id="GO:0009740">
    <property type="term" value="P:gibberellic acid mediated signaling pathway"/>
    <property type="evidence" value="ECO:0007669"/>
    <property type="project" value="TreeGrafter"/>
</dbReference>
<dbReference type="EMBL" id="LRBV02000007">
    <property type="status" value="NOT_ANNOTATED_CDS"/>
    <property type="molecule type" value="Genomic_DNA"/>
</dbReference>
<feature type="compositionally biased region" description="Basic and acidic residues" evidence="2">
    <location>
        <begin position="187"/>
        <end position="202"/>
    </location>
</feature>
<dbReference type="GO" id="GO:0008270">
    <property type="term" value="F:zinc ion binding"/>
    <property type="evidence" value="ECO:0007669"/>
    <property type="project" value="UniProtKB-KW"/>
</dbReference>